<gene>
    <name evidence="2" type="ORF">NUH88_08965</name>
</gene>
<organism evidence="2 3">
    <name type="scientific">Nisaea acidiphila</name>
    <dbReference type="NCBI Taxonomy" id="1862145"/>
    <lineage>
        <taxon>Bacteria</taxon>
        <taxon>Pseudomonadati</taxon>
        <taxon>Pseudomonadota</taxon>
        <taxon>Alphaproteobacteria</taxon>
        <taxon>Rhodospirillales</taxon>
        <taxon>Thalassobaculaceae</taxon>
        <taxon>Nisaea</taxon>
    </lineage>
</organism>
<dbReference type="Pfam" id="PF11306">
    <property type="entry name" value="DUF3108"/>
    <property type="match status" value="1"/>
</dbReference>
<sequence>MRWLIAGLVGAVVLAGKSDARELDLSYAIYFGGFSVAEFDSKIEYSAADYRVTTSARSTGILDYFFPIEVMSEGRGVLAEGRVRPRMFRSTGTFDGEPRRTSLKSRIGAAPEVSVHPPRDPEKRDAVPEALQLDTIDPYAAVVALALKSDGHPCESELPVFNGRTRTDFRLSPAGSDRLPKTDYSAFSGPADICEVTYETLAGGYKKPWFGKDKTGARTRLWVSRLTEDGPWVPVRLESEGLFGMVVGHITGASERIDLAERTLLKP</sequence>
<accession>A0A9J7AYF0</accession>
<reference evidence="2" key="1">
    <citation type="submission" date="2022-08" db="EMBL/GenBank/DDBJ databases">
        <title>Nisaea acidiphila sp. nov., isolated from a marine algal debris and emended description of the genus Nisaea Urios et al. 2008.</title>
        <authorList>
            <person name="Kwon K."/>
        </authorList>
    </citation>
    <scope>NUCLEOTIDE SEQUENCE</scope>
    <source>
        <strain evidence="2">MEBiC11861</strain>
    </source>
</reference>
<proteinExistence type="predicted"/>
<name>A0A9J7AYF0_9PROT</name>
<keyword evidence="3" id="KW-1185">Reference proteome</keyword>
<protein>
    <submittedName>
        <fullName evidence="2">DUF3108 domain-containing protein</fullName>
    </submittedName>
</protein>
<feature type="region of interest" description="Disordered" evidence="1">
    <location>
        <begin position="94"/>
        <end position="123"/>
    </location>
</feature>
<dbReference type="AlphaFoldDB" id="A0A9J7AYF0"/>
<evidence type="ECO:0000313" key="2">
    <source>
        <dbReference type="EMBL" id="UUX51818.1"/>
    </source>
</evidence>
<evidence type="ECO:0000256" key="1">
    <source>
        <dbReference type="SAM" id="MobiDB-lite"/>
    </source>
</evidence>
<dbReference type="InterPro" id="IPR021457">
    <property type="entry name" value="DUF3108"/>
</dbReference>
<dbReference type="KEGG" id="naci:NUH88_08965"/>
<evidence type="ECO:0000313" key="3">
    <source>
        <dbReference type="Proteomes" id="UP001060336"/>
    </source>
</evidence>
<dbReference type="RefSeq" id="WP_257771525.1">
    <property type="nucleotide sequence ID" value="NZ_CP102480.1"/>
</dbReference>
<dbReference type="EMBL" id="CP102480">
    <property type="protein sequence ID" value="UUX51818.1"/>
    <property type="molecule type" value="Genomic_DNA"/>
</dbReference>
<dbReference type="Proteomes" id="UP001060336">
    <property type="component" value="Chromosome"/>
</dbReference>